<organism evidence="1 2">
    <name type="scientific">Vagococcus entomophilus</name>
    <dbReference type="NCBI Taxonomy" id="1160095"/>
    <lineage>
        <taxon>Bacteria</taxon>
        <taxon>Bacillati</taxon>
        <taxon>Bacillota</taxon>
        <taxon>Bacilli</taxon>
        <taxon>Lactobacillales</taxon>
        <taxon>Enterococcaceae</taxon>
        <taxon>Vagococcus</taxon>
    </lineage>
</organism>
<dbReference type="Proteomes" id="UP000288669">
    <property type="component" value="Unassembled WGS sequence"/>
</dbReference>
<keyword evidence="2" id="KW-1185">Reference proteome</keyword>
<dbReference type="AlphaFoldDB" id="A0A430AGU8"/>
<sequence length="76" mass="8413">MKCGGVIYKSFPHEDKSQVVVAARTDPSKTQDGFSVIDASTNFELKQLTSAKTFVNCLKKIQDSTTLCKGFNLTFF</sequence>
<protein>
    <submittedName>
        <fullName evidence="1">Uncharacterized protein</fullName>
    </submittedName>
</protein>
<reference evidence="1 2" key="1">
    <citation type="submission" date="2017-05" db="EMBL/GenBank/DDBJ databases">
        <title>Vagococcus spp. assemblies.</title>
        <authorList>
            <person name="Gulvik C.A."/>
        </authorList>
    </citation>
    <scope>NUCLEOTIDE SEQUENCE [LARGE SCALE GENOMIC DNA]</scope>
    <source>
        <strain evidence="1 2">DSM 24756</strain>
    </source>
</reference>
<evidence type="ECO:0000313" key="1">
    <source>
        <dbReference type="EMBL" id="RSU07103.1"/>
    </source>
</evidence>
<proteinExistence type="predicted"/>
<evidence type="ECO:0000313" key="2">
    <source>
        <dbReference type="Proteomes" id="UP000288669"/>
    </source>
</evidence>
<name>A0A430AGU8_9ENTE</name>
<dbReference type="RefSeq" id="WP_148112260.1">
    <property type="nucleotide sequence ID" value="NZ_NGJZ01000002.1"/>
</dbReference>
<accession>A0A430AGU8</accession>
<gene>
    <name evidence="1" type="ORF">CBF30_07555</name>
</gene>
<dbReference type="EMBL" id="NGJZ01000002">
    <property type="protein sequence ID" value="RSU07103.1"/>
    <property type="molecule type" value="Genomic_DNA"/>
</dbReference>
<comment type="caution">
    <text evidence="1">The sequence shown here is derived from an EMBL/GenBank/DDBJ whole genome shotgun (WGS) entry which is preliminary data.</text>
</comment>